<protein>
    <submittedName>
        <fullName evidence="1">Uncharacterized protein</fullName>
    </submittedName>
</protein>
<name>A0A964TFN7_9FLAO</name>
<evidence type="ECO:0000313" key="1">
    <source>
        <dbReference type="EMBL" id="NAY93468.1"/>
    </source>
</evidence>
<feature type="non-terminal residue" evidence="1">
    <location>
        <position position="139"/>
    </location>
</feature>
<dbReference type="EMBL" id="JAAABI010000012">
    <property type="protein sequence ID" value="NAY93468.1"/>
    <property type="molecule type" value="Genomic_DNA"/>
</dbReference>
<organism evidence="1 2">
    <name type="scientific">Flagellimonas ochracea</name>
    <dbReference type="NCBI Taxonomy" id="2696472"/>
    <lineage>
        <taxon>Bacteria</taxon>
        <taxon>Pseudomonadati</taxon>
        <taxon>Bacteroidota</taxon>
        <taxon>Flavobacteriia</taxon>
        <taxon>Flavobacteriales</taxon>
        <taxon>Flavobacteriaceae</taxon>
        <taxon>Flagellimonas</taxon>
    </lineage>
</organism>
<comment type="caution">
    <text evidence="1">The sequence shown here is derived from an EMBL/GenBank/DDBJ whole genome shotgun (WGS) entry which is preliminary data.</text>
</comment>
<dbReference type="Proteomes" id="UP000667650">
    <property type="component" value="Unassembled WGS sequence"/>
</dbReference>
<evidence type="ECO:0000313" key="2">
    <source>
        <dbReference type="Proteomes" id="UP000667650"/>
    </source>
</evidence>
<sequence>MKKYQLLSLLLGLFLIQCTTYKSKKQEALLHFPQLGSLVKLKGGFGHRTSEQIGIPDWSRVNVHAEELPFNKSSYENYAQRMERAGKINSVPYHDSLPYKPKYLRLQLLDKVRLTSILNTEAHKHLRKYIAADQDHKIV</sequence>
<dbReference type="AlphaFoldDB" id="A0A964TFN7"/>
<gene>
    <name evidence="1" type="ORF">GTQ34_16270</name>
</gene>
<proteinExistence type="predicted"/>
<dbReference type="RefSeq" id="WP_166524879.1">
    <property type="nucleotide sequence ID" value="NZ_JAAABI010000012.1"/>
</dbReference>
<reference evidence="1" key="1">
    <citation type="submission" date="2020-01" db="EMBL/GenBank/DDBJ databases">
        <title>Muricauda ochracea sp. nov., isolated from a tidal flat of Garorim bay in Korea.</title>
        <authorList>
            <person name="Kim D."/>
            <person name="Yoo Y."/>
            <person name="Kim J.-J."/>
        </authorList>
    </citation>
    <scope>NUCLEOTIDE SEQUENCE</scope>
    <source>
        <strain evidence="1">JGD-17</strain>
    </source>
</reference>
<keyword evidence="2" id="KW-1185">Reference proteome</keyword>
<accession>A0A964TFN7</accession>